<protein>
    <submittedName>
        <fullName evidence="5">Glycosyltransferase</fullName>
    </submittedName>
</protein>
<accession>A0ABN2C2S7</accession>
<proteinExistence type="inferred from homology"/>
<evidence type="ECO:0000256" key="1">
    <source>
        <dbReference type="ARBA" id="ARBA00006739"/>
    </source>
</evidence>
<keyword evidence="3" id="KW-0808">Transferase</keyword>
<dbReference type="Pfam" id="PF00535">
    <property type="entry name" value="Glycos_transf_2"/>
    <property type="match status" value="1"/>
</dbReference>
<feature type="domain" description="Glycosyltransferase 2-like" evidence="4">
    <location>
        <begin position="5"/>
        <end position="151"/>
    </location>
</feature>
<dbReference type="InterPro" id="IPR001173">
    <property type="entry name" value="Glyco_trans_2-like"/>
</dbReference>
<evidence type="ECO:0000256" key="2">
    <source>
        <dbReference type="ARBA" id="ARBA00022676"/>
    </source>
</evidence>
<dbReference type="Gene3D" id="3.90.550.10">
    <property type="entry name" value="Spore Coat Polysaccharide Biosynthesis Protein SpsA, Chain A"/>
    <property type="match status" value="1"/>
</dbReference>
<dbReference type="InterPro" id="IPR029044">
    <property type="entry name" value="Nucleotide-diphossugar_trans"/>
</dbReference>
<dbReference type="SUPFAM" id="SSF53448">
    <property type="entry name" value="Nucleotide-diphospho-sugar transferases"/>
    <property type="match status" value="1"/>
</dbReference>
<gene>
    <name evidence="5" type="ORF">GCM10009741_64460</name>
</gene>
<name>A0ABN2C2S7_9ACTN</name>
<evidence type="ECO:0000256" key="3">
    <source>
        <dbReference type="ARBA" id="ARBA00022679"/>
    </source>
</evidence>
<reference evidence="5 6" key="1">
    <citation type="journal article" date="2019" name="Int. J. Syst. Evol. Microbiol.">
        <title>The Global Catalogue of Microorganisms (GCM) 10K type strain sequencing project: providing services to taxonomists for standard genome sequencing and annotation.</title>
        <authorList>
            <consortium name="The Broad Institute Genomics Platform"/>
            <consortium name="The Broad Institute Genome Sequencing Center for Infectious Disease"/>
            <person name="Wu L."/>
            <person name="Ma J."/>
        </authorList>
    </citation>
    <scope>NUCLEOTIDE SEQUENCE [LARGE SCALE GENOMIC DNA]</scope>
    <source>
        <strain evidence="5 6">JCM 14303</strain>
    </source>
</reference>
<sequence>MTTVVISRNRKEELRASLPRHQRPVVLVDNGSTDGTAEMVARDHPDVDLVALPANAGAQARNLGVERARTPYVAFADDDSWWAPGALATAQQILDTHPRIGLLAGRILLRAEEVEDPLCAVMALSPLAGDDELPGRPILGFAACGAVVRRETFLAVGGFDEVIFFAGEEARVALDLAAEGWAMRYVPELVVHHHPSTQRRRNGRTALIARNAILTAVMRRPWPVVLKQATGTLTAPGGAGAVASALPRIPAALQARRRVPAEVETQLRLLEWWQA</sequence>
<evidence type="ECO:0000313" key="5">
    <source>
        <dbReference type="EMBL" id="GAA1551083.1"/>
    </source>
</evidence>
<evidence type="ECO:0000259" key="4">
    <source>
        <dbReference type="Pfam" id="PF00535"/>
    </source>
</evidence>
<comment type="caution">
    <text evidence="5">The sequence shown here is derived from an EMBL/GenBank/DDBJ whole genome shotgun (WGS) entry which is preliminary data.</text>
</comment>
<organism evidence="5 6">
    <name type="scientific">Kribbella lupini</name>
    <dbReference type="NCBI Taxonomy" id="291602"/>
    <lineage>
        <taxon>Bacteria</taxon>
        <taxon>Bacillati</taxon>
        <taxon>Actinomycetota</taxon>
        <taxon>Actinomycetes</taxon>
        <taxon>Propionibacteriales</taxon>
        <taxon>Kribbellaceae</taxon>
        <taxon>Kribbella</taxon>
    </lineage>
</organism>
<dbReference type="PANTHER" id="PTHR43685">
    <property type="entry name" value="GLYCOSYLTRANSFERASE"/>
    <property type="match status" value="1"/>
</dbReference>
<keyword evidence="2" id="KW-0328">Glycosyltransferase</keyword>
<dbReference type="InterPro" id="IPR050834">
    <property type="entry name" value="Glycosyltransf_2"/>
</dbReference>
<evidence type="ECO:0000313" key="6">
    <source>
        <dbReference type="Proteomes" id="UP001500363"/>
    </source>
</evidence>
<dbReference type="PANTHER" id="PTHR43685:SF5">
    <property type="entry name" value="GLYCOSYLTRANSFERASE EPSE-RELATED"/>
    <property type="match status" value="1"/>
</dbReference>
<dbReference type="EMBL" id="BAAANC010000003">
    <property type="protein sequence ID" value="GAA1551083.1"/>
    <property type="molecule type" value="Genomic_DNA"/>
</dbReference>
<comment type="similarity">
    <text evidence="1">Belongs to the glycosyltransferase 2 family.</text>
</comment>
<dbReference type="Proteomes" id="UP001500363">
    <property type="component" value="Unassembled WGS sequence"/>
</dbReference>
<keyword evidence="6" id="KW-1185">Reference proteome</keyword>